<dbReference type="Proteomes" id="UP000008144">
    <property type="component" value="Unassembled WGS sequence"/>
</dbReference>
<proteinExistence type="predicted"/>
<reference evidence="4" key="3">
    <citation type="submission" date="2025-09" db="UniProtKB">
        <authorList>
            <consortium name="Ensembl"/>
        </authorList>
    </citation>
    <scope>IDENTIFICATION</scope>
</reference>
<keyword evidence="5" id="KW-1185">Reference proteome</keyword>
<evidence type="ECO:0000313" key="4">
    <source>
        <dbReference type="Ensembl" id="ENSCINP00000035264.1"/>
    </source>
</evidence>
<evidence type="ECO:0000256" key="1">
    <source>
        <dbReference type="ARBA" id="ARBA00017953"/>
    </source>
</evidence>
<organism evidence="4 5">
    <name type="scientific">Ciona intestinalis</name>
    <name type="common">Transparent sea squirt</name>
    <name type="synonym">Ascidia intestinalis</name>
    <dbReference type="NCBI Taxonomy" id="7719"/>
    <lineage>
        <taxon>Eukaryota</taxon>
        <taxon>Metazoa</taxon>
        <taxon>Chordata</taxon>
        <taxon>Tunicata</taxon>
        <taxon>Ascidiacea</taxon>
        <taxon>Phlebobranchia</taxon>
        <taxon>Cionidae</taxon>
        <taxon>Ciona</taxon>
    </lineage>
</organism>
<feature type="domain" description="GLUE N-terminal" evidence="3">
    <location>
        <begin position="7"/>
        <end position="42"/>
    </location>
</feature>
<evidence type="ECO:0000256" key="2">
    <source>
        <dbReference type="ARBA" id="ARBA00030114"/>
    </source>
</evidence>
<dbReference type="InParanoid" id="H2Y030"/>
<protein>
    <recommendedName>
        <fullName evidence="1">Vacuolar protein-sorting-associated protein 36</fullName>
    </recommendedName>
    <alternativeName>
        <fullName evidence="2">ESCRT-II complex subunit VPS36</fullName>
    </alternativeName>
</protein>
<sequence length="42" mass="4810">MDRFIWSNRGIEAGETKLFSQVGVRIYDGDQKTSYDDGNINL</sequence>
<dbReference type="InterPro" id="IPR011993">
    <property type="entry name" value="PH-like_dom_sf"/>
</dbReference>
<accession>H2Y030</accession>
<dbReference type="HOGENOM" id="CLU_3263008_0_0_1"/>
<dbReference type="GO" id="GO:0032266">
    <property type="term" value="F:phosphatidylinositol-3-phosphate binding"/>
    <property type="evidence" value="ECO:0007669"/>
    <property type="project" value="InterPro"/>
</dbReference>
<evidence type="ECO:0000313" key="5">
    <source>
        <dbReference type="Proteomes" id="UP000008144"/>
    </source>
</evidence>
<name>H2Y030_CIOIN</name>
<evidence type="ECO:0000259" key="3">
    <source>
        <dbReference type="Pfam" id="PF11605"/>
    </source>
</evidence>
<dbReference type="GO" id="GO:0043130">
    <property type="term" value="F:ubiquitin binding"/>
    <property type="evidence" value="ECO:0007669"/>
    <property type="project" value="InterPro"/>
</dbReference>
<dbReference type="AlphaFoldDB" id="H2Y030"/>
<dbReference type="Pfam" id="PF11605">
    <property type="entry name" value="Vps36_ESCRT-II"/>
    <property type="match status" value="1"/>
</dbReference>
<dbReference type="Ensembl" id="ENSCINT00000034960.1">
    <property type="protein sequence ID" value="ENSCINP00000035264.1"/>
    <property type="gene ID" value="ENSCING00000021972.1"/>
</dbReference>
<dbReference type="InterPro" id="IPR021648">
    <property type="entry name" value="GLUE_dom"/>
</dbReference>
<dbReference type="Gene3D" id="2.30.29.30">
    <property type="entry name" value="Pleckstrin-homology domain (PH domain)/Phosphotyrosine-binding domain (PTB)"/>
    <property type="match status" value="1"/>
</dbReference>
<reference evidence="5" key="1">
    <citation type="journal article" date="2002" name="Science">
        <title>The draft genome of Ciona intestinalis: insights into chordate and vertebrate origins.</title>
        <authorList>
            <person name="Dehal P."/>
            <person name="Satou Y."/>
            <person name="Campbell R.K."/>
            <person name="Chapman J."/>
            <person name="Degnan B."/>
            <person name="De Tomaso A."/>
            <person name="Davidson B."/>
            <person name="Di Gregorio A."/>
            <person name="Gelpke M."/>
            <person name="Goodstein D.M."/>
            <person name="Harafuji N."/>
            <person name="Hastings K.E."/>
            <person name="Ho I."/>
            <person name="Hotta K."/>
            <person name="Huang W."/>
            <person name="Kawashima T."/>
            <person name="Lemaire P."/>
            <person name="Martinez D."/>
            <person name="Meinertzhagen I.A."/>
            <person name="Necula S."/>
            <person name="Nonaka M."/>
            <person name="Putnam N."/>
            <person name="Rash S."/>
            <person name="Saiga H."/>
            <person name="Satake M."/>
            <person name="Terry A."/>
            <person name="Yamada L."/>
            <person name="Wang H.G."/>
            <person name="Awazu S."/>
            <person name="Azumi K."/>
            <person name="Boore J."/>
            <person name="Branno M."/>
            <person name="Chin-Bow S."/>
            <person name="DeSantis R."/>
            <person name="Doyle S."/>
            <person name="Francino P."/>
            <person name="Keys D.N."/>
            <person name="Haga S."/>
            <person name="Hayashi H."/>
            <person name="Hino K."/>
            <person name="Imai K.S."/>
            <person name="Inaba K."/>
            <person name="Kano S."/>
            <person name="Kobayashi K."/>
            <person name="Kobayashi M."/>
            <person name="Lee B.I."/>
            <person name="Makabe K.W."/>
            <person name="Manohar C."/>
            <person name="Matassi G."/>
            <person name="Medina M."/>
            <person name="Mochizuki Y."/>
            <person name="Mount S."/>
            <person name="Morishita T."/>
            <person name="Miura S."/>
            <person name="Nakayama A."/>
            <person name="Nishizaka S."/>
            <person name="Nomoto H."/>
            <person name="Ohta F."/>
            <person name="Oishi K."/>
            <person name="Rigoutsos I."/>
            <person name="Sano M."/>
            <person name="Sasaki A."/>
            <person name="Sasakura Y."/>
            <person name="Shoguchi E."/>
            <person name="Shin-i T."/>
            <person name="Spagnuolo A."/>
            <person name="Stainier D."/>
            <person name="Suzuki M.M."/>
            <person name="Tassy O."/>
            <person name="Takatori N."/>
            <person name="Tokuoka M."/>
            <person name="Yagi K."/>
            <person name="Yoshizaki F."/>
            <person name="Wada S."/>
            <person name="Zhang C."/>
            <person name="Hyatt P.D."/>
            <person name="Larimer F."/>
            <person name="Detter C."/>
            <person name="Doggett N."/>
            <person name="Glavina T."/>
            <person name="Hawkins T."/>
            <person name="Richardson P."/>
            <person name="Lucas S."/>
            <person name="Kohara Y."/>
            <person name="Levine M."/>
            <person name="Satoh N."/>
            <person name="Rokhsar D.S."/>
        </authorList>
    </citation>
    <scope>NUCLEOTIDE SEQUENCE [LARGE SCALE GENOMIC DNA]</scope>
</reference>
<reference evidence="4" key="2">
    <citation type="submission" date="2025-08" db="UniProtKB">
        <authorList>
            <consortium name="Ensembl"/>
        </authorList>
    </citation>
    <scope>IDENTIFICATION</scope>
</reference>